<keyword evidence="6" id="KW-0969">Cilium</keyword>
<evidence type="ECO:0000313" key="10">
    <source>
        <dbReference type="Proteomes" id="UP000242457"/>
    </source>
</evidence>
<comment type="subcellular location">
    <subcellularLocation>
        <location evidence="1">Cell projection</location>
        <location evidence="1">Cilium</location>
        <location evidence="1">Flagellum</location>
    </subcellularLocation>
    <subcellularLocation>
        <location evidence="2">Cytoplasm</location>
        <location evidence="2">Cytoskeleton</location>
        <location evidence="2">Cilium axoneme</location>
    </subcellularLocation>
</comment>
<keyword evidence="3" id="KW-0963">Cytoplasm</keyword>
<dbReference type="InterPro" id="IPR003409">
    <property type="entry name" value="MORN"/>
</dbReference>
<keyword evidence="4" id="KW-0677">Repeat</keyword>
<gene>
    <name evidence="9" type="ORF">APICC_07350</name>
</gene>
<sequence length="796" mass="93221">MNSMLKELILQKCRKVSSLEYIEEEEREDIAEEESELEPELPFEDILADKRRKYSIKEEYIYLLYNDVLKYFVKEWDGKYLRKKPKKIIDDDDILSDEECIDEEYYEEEIIVRDKKDNNFEECISDTSKTNMDLSWKLKLPDEFANITFINNNTYSGRISRKMMEGEGVYRWVNGAQYKGTFEQNLMHGKGLLEWNNVCWYEGDFLNGYRHGRGMMVDGENRYMYTGQWYKGLRHGKGYARYDDNGSYDGDWIMDKMNGTGLRIYPSGARYMGQWKNGIRDGIGTMVWTNGNFYRGEWKCGLMHGYGEYVWNGFFNRTFTWPQEASYTGYWRHGLRHGKGDMKFNSVGGAKYSGYWEDNKKHGYGIIIGNNGEKFEANPLFLNDILCTDIIKDNNFENESEIKSKEEYMIIKDVKPKFIEKPAELAKGFVTPILKPEQFPCLTYYITRLLDPESLEPYFEPSISSGRCYSCENESCACLHVPSNDIVINKIINEENDFPQGELFNSDVVDITKSEWNYEECWIYKCLMIHILRLRQIYNDYAKLFAKPAPKCNLVMSKLCLWQLWRDCNVQKKISLSTIDKHIAKNKSTIVKDPHHPFEKIEIWQFLHALLEVSWHLYTKYNNEEIGEMNGKLANGLHKFLKNDIYPHIGNHVGTLCNENKDILPINCVFKLYQQIGYPPSARDLLQSTCILNAKDSRLFATITETMKIFPEGINSVTIGEKISYLLKLNEMFTLHNYTTDISKKNENNLINKLLIFSQLGVIKMIEIMTLICPGIKDTNTDIIINMDYKVYDLKI</sequence>
<dbReference type="Pfam" id="PF02493">
    <property type="entry name" value="MORN"/>
    <property type="match status" value="9"/>
</dbReference>
<keyword evidence="10" id="KW-1185">Reference proteome</keyword>
<dbReference type="GO" id="GO:0031514">
    <property type="term" value="C:motile cilium"/>
    <property type="evidence" value="ECO:0007669"/>
    <property type="project" value="UniProtKB-SubCell"/>
</dbReference>
<evidence type="ECO:0000256" key="6">
    <source>
        <dbReference type="ARBA" id="ARBA00023069"/>
    </source>
</evidence>
<dbReference type="EMBL" id="KZ288469">
    <property type="protein sequence ID" value="PBC25362.1"/>
    <property type="molecule type" value="Genomic_DNA"/>
</dbReference>
<evidence type="ECO:0000256" key="4">
    <source>
        <dbReference type="ARBA" id="ARBA00022737"/>
    </source>
</evidence>
<name>A0A2A3E207_APICC</name>
<keyword evidence="7" id="KW-0206">Cytoskeleton</keyword>
<dbReference type="Proteomes" id="UP000242457">
    <property type="component" value="Unassembled WGS sequence"/>
</dbReference>
<dbReference type="Gene3D" id="2.20.110.10">
    <property type="entry name" value="Histone H3 K4-specific methyltransferase SET7/9 N-terminal domain"/>
    <property type="match status" value="2"/>
</dbReference>
<dbReference type="GO" id="GO:0005930">
    <property type="term" value="C:axoneme"/>
    <property type="evidence" value="ECO:0007669"/>
    <property type="project" value="UniProtKB-SubCell"/>
</dbReference>
<dbReference type="PANTHER" id="PTHR46613:SF1">
    <property type="entry name" value="RADIAL SPOKE HEAD 10 HOMOLOG B-RELATED"/>
    <property type="match status" value="1"/>
</dbReference>
<evidence type="ECO:0000313" key="9">
    <source>
        <dbReference type="EMBL" id="PBC25362.1"/>
    </source>
</evidence>
<keyword evidence="5" id="KW-0282">Flagellum</keyword>
<dbReference type="SUPFAM" id="SSF82185">
    <property type="entry name" value="Histone H3 K4-specific methyltransferase SET7/9 N-terminal domain"/>
    <property type="match status" value="3"/>
</dbReference>
<dbReference type="OrthoDB" id="294378at2759"/>
<protein>
    <submittedName>
        <fullName evidence="9">Radial spoke head</fullName>
    </submittedName>
</protein>
<keyword evidence="8" id="KW-0966">Cell projection</keyword>
<evidence type="ECO:0000256" key="1">
    <source>
        <dbReference type="ARBA" id="ARBA00004230"/>
    </source>
</evidence>
<reference evidence="9 10" key="1">
    <citation type="submission" date="2014-07" db="EMBL/GenBank/DDBJ databases">
        <title>Genomic and transcriptomic analysis on Apis cerana provide comprehensive insights into honey bee biology.</title>
        <authorList>
            <person name="Diao Q."/>
            <person name="Sun L."/>
            <person name="Zheng H."/>
            <person name="Zheng H."/>
            <person name="Xu S."/>
            <person name="Wang S."/>
            <person name="Zeng Z."/>
            <person name="Hu F."/>
            <person name="Su S."/>
            <person name="Wu J."/>
        </authorList>
    </citation>
    <scope>NUCLEOTIDE SEQUENCE [LARGE SCALE GENOMIC DNA]</scope>
    <source>
        <tissue evidence="9">Pupae without intestine</tissue>
    </source>
</reference>
<evidence type="ECO:0000256" key="2">
    <source>
        <dbReference type="ARBA" id="ARBA00004430"/>
    </source>
</evidence>
<dbReference type="SMART" id="SM00698">
    <property type="entry name" value="MORN"/>
    <property type="match status" value="9"/>
</dbReference>
<accession>A0A2A3E207</accession>
<dbReference type="AlphaFoldDB" id="A0A2A3E207"/>
<proteinExistence type="predicted"/>
<evidence type="ECO:0000256" key="5">
    <source>
        <dbReference type="ARBA" id="ARBA00022846"/>
    </source>
</evidence>
<evidence type="ECO:0000256" key="7">
    <source>
        <dbReference type="ARBA" id="ARBA00023212"/>
    </source>
</evidence>
<dbReference type="PANTHER" id="PTHR46613">
    <property type="entry name" value="RADIAL SPOKE HEAD 10 HOMOLOG B-RELATED"/>
    <property type="match status" value="1"/>
</dbReference>
<evidence type="ECO:0000256" key="3">
    <source>
        <dbReference type="ARBA" id="ARBA00022490"/>
    </source>
</evidence>
<dbReference type="STRING" id="94128.A0A2A3E207"/>
<evidence type="ECO:0000256" key="8">
    <source>
        <dbReference type="ARBA" id="ARBA00023273"/>
    </source>
</evidence>
<organism evidence="9 10">
    <name type="scientific">Apis cerana cerana</name>
    <name type="common">Oriental honeybee</name>
    <dbReference type="NCBI Taxonomy" id="94128"/>
    <lineage>
        <taxon>Eukaryota</taxon>
        <taxon>Metazoa</taxon>
        <taxon>Ecdysozoa</taxon>
        <taxon>Arthropoda</taxon>
        <taxon>Hexapoda</taxon>
        <taxon>Insecta</taxon>
        <taxon>Pterygota</taxon>
        <taxon>Neoptera</taxon>
        <taxon>Endopterygota</taxon>
        <taxon>Hymenoptera</taxon>
        <taxon>Apocrita</taxon>
        <taxon>Aculeata</taxon>
        <taxon>Apoidea</taxon>
        <taxon>Anthophila</taxon>
        <taxon>Apidae</taxon>
        <taxon>Apis</taxon>
    </lineage>
</organism>